<evidence type="ECO:0000256" key="6">
    <source>
        <dbReference type="SAM" id="MobiDB-lite"/>
    </source>
</evidence>
<reference evidence="8 9" key="1">
    <citation type="submission" date="2022-11" db="EMBL/GenBank/DDBJ databases">
        <title>Mucor velutinosus strain NIH1002 WGS.</title>
        <authorList>
            <person name="Subramanian P."/>
            <person name="Mullikin J.C."/>
            <person name="Segre J.A."/>
            <person name="Zelazny A.M."/>
        </authorList>
    </citation>
    <scope>NUCLEOTIDE SEQUENCE [LARGE SCALE GENOMIC DNA]</scope>
    <source>
        <strain evidence="8 9">NIH1002</strain>
    </source>
</reference>
<proteinExistence type="predicted"/>
<dbReference type="Pfam" id="PF00645">
    <property type="entry name" value="zf-PARP"/>
    <property type="match status" value="1"/>
</dbReference>
<keyword evidence="9" id="KW-1185">Reference proteome</keyword>
<comment type="caution">
    <text evidence="8">The sequence shown here is derived from an EMBL/GenBank/DDBJ whole genome shotgun (WGS) entry which is preliminary data.</text>
</comment>
<dbReference type="EMBL" id="JASEJX010000033">
    <property type="protein sequence ID" value="KAK4510622.1"/>
    <property type="molecule type" value="Genomic_DNA"/>
</dbReference>
<organism evidence="8 9">
    <name type="scientific">Mucor velutinosus</name>
    <dbReference type="NCBI Taxonomy" id="708070"/>
    <lineage>
        <taxon>Eukaryota</taxon>
        <taxon>Fungi</taxon>
        <taxon>Fungi incertae sedis</taxon>
        <taxon>Mucoromycota</taxon>
        <taxon>Mucoromycotina</taxon>
        <taxon>Mucoromycetes</taxon>
        <taxon>Mucorales</taxon>
        <taxon>Mucorineae</taxon>
        <taxon>Mucoraceae</taxon>
        <taxon>Mucor</taxon>
    </lineage>
</organism>
<gene>
    <name evidence="8" type="ORF">ATC70_005053</name>
</gene>
<comment type="subcellular location">
    <subcellularLocation>
        <location evidence="1">Nucleus</location>
    </subcellularLocation>
</comment>
<feature type="compositionally biased region" description="Low complexity" evidence="6">
    <location>
        <begin position="156"/>
        <end position="165"/>
    </location>
</feature>
<evidence type="ECO:0000256" key="4">
    <source>
        <dbReference type="ARBA" id="ARBA00022833"/>
    </source>
</evidence>
<evidence type="ECO:0000256" key="1">
    <source>
        <dbReference type="ARBA" id="ARBA00004123"/>
    </source>
</evidence>
<sequence length="242" mass="27228">MTEQNTTAKTDGSITTYCIEHAKTQQSKCAACEKTIPHKSLRVAEIFRKSKKIKKDLAKHTWYHFKCFKVPELLVRVPIEQFRGYPALNEKDKSRVQRVIQSGVGSSWADLMEKAKPVKTEEELEADKEEQAKKDKKRKEDEDSMNMDMTAILTGTQQKSTSNKSKANKKPVPASPSSDKKASTAEQKNKKALKAKTDKKSKVTKNKATAAAAVAPPVKEVKLPKEDLDELQNFAKEFKAFK</sequence>
<dbReference type="RefSeq" id="XP_064677288.1">
    <property type="nucleotide sequence ID" value="XM_064824352.1"/>
</dbReference>
<evidence type="ECO:0000256" key="5">
    <source>
        <dbReference type="ARBA" id="ARBA00023242"/>
    </source>
</evidence>
<keyword evidence="3" id="KW-0863">Zinc-finger</keyword>
<dbReference type="GO" id="GO:0005634">
    <property type="term" value="C:nucleus"/>
    <property type="evidence" value="ECO:0007669"/>
    <property type="project" value="UniProtKB-SubCell"/>
</dbReference>
<accession>A0AAN7HXG2</accession>
<dbReference type="GeneID" id="89948739"/>
<keyword evidence="4" id="KW-0862">Zinc</keyword>
<dbReference type="PROSITE" id="PS50064">
    <property type="entry name" value="ZF_PARP_2"/>
    <property type="match status" value="1"/>
</dbReference>
<feature type="region of interest" description="Disordered" evidence="6">
    <location>
        <begin position="116"/>
        <end position="211"/>
    </location>
</feature>
<keyword evidence="2" id="KW-0479">Metal-binding</keyword>
<evidence type="ECO:0000313" key="8">
    <source>
        <dbReference type="EMBL" id="KAK4510622.1"/>
    </source>
</evidence>
<dbReference type="Gene3D" id="3.30.1740.10">
    <property type="entry name" value="Zinc finger, PARP-type"/>
    <property type="match status" value="1"/>
</dbReference>
<feature type="domain" description="PARP-type" evidence="7">
    <location>
        <begin position="17"/>
        <end position="104"/>
    </location>
</feature>
<feature type="compositionally biased region" description="Basic and acidic residues" evidence="6">
    <location>
        <begin position="178"/>
        <end position="201"/>
    </location>
</feature>
<dbReference type="Proteomes" id="UP001304243">
    <property type="component" value="Unassembled WGS sequence"/>
</dbReference>
<dbReference type="GO" id="GO:0008270">
    <property type="term" value="F:zinc ion binding"/>
    <property type="evidence" value="ECO:0007669"/>
    <property type="project" value="UniProtKB-KW"/>
</dbReference>
<name>A0AAN7HXG2_9FUNG</name>
<dbReference type="GO" id="GO:0003677">
    <property type="term" value="F:DNA binding"/>
    <property type="evidence" value="ECO:0007669"/>
    <property type="project" value="InterPro"/>
</dbReference>
<evidence type="ECO:0000256" key="2">
    <source>
        <dbReference type="ARBA" id="ARBA00022723"/>
    </source>
</evidence>
<feature type="compositionally biased region" description="Basic and acidic residues" evidence="6">
    <location>
        <begin position="129"/>
        <end position="141"/>
    </location>
</feature>
<dbReference type="InterPro" id="IPR001510">
    <property type="entry name" value="Znf_PARP"/>
</dbReference>
<evidence type="ECO:0000256" key="3">
    <source>
        <dbReference type="ARBA" id="ARBA00022771"/>
    </source>
</evidence>
<keyword evidence="5" id="KW-0539">Nucleus</keyword>
<dbReference type="InterPro" id="IPR036957">
    <property type="entry name" value="Znf_PARP_sf"/>
</dbReference>
<dbReference type="AlphaFoldDB" id="A0AAN7HXG2"/>
<protein>
    <recommendedName>
        <fullName evidence="7">PARP-type domain-containing protein</fullName>
    </recommendedName>
</protein>
<dbReference type="SUPFAM" id="SSF57716">
    <property type="entry name" value="Glucocorticoid receptor-like (DNA-binding domain)"/>
    <property type="match status" value="1"/>
</dbReference>
<evidence type="ECO:0000259" key="7">
    <source>
        <dbReference type="PROSITE" id="PS50064"/>
    </source>
</evidence>
<evidence type="ECO:0000313" key="9">
    <source>
        <dbReference type="Proteomes" id="UP001304243"/>
    </source>
</evidence>
<dbReference type="SMART" id="SM01336">
    <property type="entry name" value="zf-PARP"/>
    <property type="match status" value="1"/>
</dbReference>